<protein>
    <submittedName>
        <fullName evidence="1">Uncharacterized protein</fullName>
    </submittedName>
</protein>
<accession>A0A931GW12</accession>
<keyword evidence="2" id="KW-1185">Reference proteome</keyword>
<dbReference type="EMBL" id="JADWYR010000002">
    <property type="protein sequence ID" value="MBG9377050.1"/>
    <property type="molecule type" value="Genomic_DNA"/>
</dbReference>
<sequence>MIQRKLDRLNALGGEMGYKSTLDVYIKDGKYSEEQINIFKQKAADYIKDNNLSVDVNVEKVK</sequence>
<evidence type="ECO:0000313" key="1">
    <source>
        <dbReference type="EMBL" id="MBG9377050.1"/>
    </source>
</evidence>
<gene>
    <name evidence="1" type="ORF">I5907_12465</name>
</gene>
<dbReference type="RefSeq" id="WP_196991151.1">
    <property type="nucleotide sequence ID" value="NZ_JADWYR010000002.1"/>
</dbReference>
<dbReference type="Proteomes" id="UP000628448">
    <property type="component" value="Unassembled WGS sequence"/>
</dbReference>
<name>A0A931GW12_9BACT</name>
<proteinExistence type="predicted"/>
<reference evidence="1" key="1">
    <citation type="submission" date="2020-11" db="EMBL/GenBank/DDBJ databases">
        <title>Bacterial whole genome sequence for Panacibacter sp. DH6.</title>
        <authorList>
            <person name="Le V."/>
            <person name="Ko S."/>
            <person name="Ahn C.-Y."/>
            <person name="Oh H.-M."/>
        </authorList>
    </citation>
    <scope>NUCLEOTIDE SEQUENCE</scope>
    <source>
        <strain evidence="1">DH6</strain>
    </source>
</reference>
<organism evidence="1 2">
    <name type="scientific">Panacibacter microcysteis</name>
    <dbReference type="NCBI Taxonomy" id="2793269"/>
    <lineage>
        <taxon>Bacteria</taxon>
        <taxon>Pseudomonadati</taxon>
        <taxon>Bacteroidota</taxon>
        <taxon>Chitinophagia</taxon>
        <taxon>Chitinophagales</taxon>
        <taxon>Chitinophagaceae</taxon>
        <taxon>Panacibacter</taxon>
    </lineage>
</organism>
<comment type="caution">
    <text evidence="1">The sequence shown here is derived from an EMBL/GenBank/DDBJ whole genome shotgun (WGS) entry which is preliminary data.</text>
</comment>
<evidence type="ECO:0000313" key="2">
    <source>
        <dbReference type="Proteomes" id="UP000628448"/>
    </source>
</evidence>
<dbReference type="AlphaFoldDB" id="A0A931GW12"/>